<evidence type="ECO:0000313" key="3">
    <source>
        <dbReference type="Proteomes" id="UP001596223"/>
    </source>
</evidence>
<comment type="caution">
    <text evidence="2">The sequence shown here is derived from an EMBL/GenBank/DDBJ whole genome shotgun (WGS) entry which is preliminary data.</text>
</comment>
<evidence type="ECO:0000313" key="2">
    <source>
        <dbReference type="EMBL" id="MFC6014390.1"/>
    </source>
</evidence>
<keyword evidence="1" id="KW-0812">Transmembrane</keyword>
<reference evidence="3" key="1">
    <citation type="journal article" date="2019" name="Int. J. Syst. Evol. Microbiol.">
        <title>The Global Catalogue of Microorganisms (GCM) 10K type strain sequencing project: providing services to taxonomists for standard genome sequencing and annotation.</title>
        <authorList>
            <consortium name="The Broad Institute Genomics Platform"/>
            <consortium name="The Broad Institute Genome Sequencing Center for Infectious Disease"/>
            <person name="Wu L."/>
            <person name="Ma J."/>
        </authorList>
    </citation>
    <scope>NUCLEOTIDE SEQUENCE [LARGE SCALE GENOMIC DNA]</scope>
    <source>
        <strain evidence="3">CCUG 36956</strain>
    </source>
</reference>
<dbReference type="InterPro" id="IPR025238">
    <property type="entry name" value="DUF4184"/>
</dbReference>
<gene>
    <name evidence="2" type="ORF">ACFP3H_25330</name>
</gene>
<accession>A0ABW1JYZ0</accession>
<organism evidence="2 3">
    <name type="scientific">Nocardia lasii</name>
    <dbReference type="NCBI Taxonomy" id="1616107"/>
    <lineage>
        <taxon>Bacteria</taxon>
        <taxon>Bacillati</taxon>
        <taxon>Actinomycetota</taxon>
        <taxon>Actinomycetes</taxon>
        <taxon>Mycobacteriales</taxon>
        <taxon>Nocardiaceae</taxon>
        <taxon>Nocardia</taxon>
    </lineage>
</organism>
<protein>
    <submittedName>
        <fullName evidence="2">DUF4184 family protein</fullName>
    </submittedName>
</protein>
<feature type="transmembrane region" description="Helical" evidence="1">
    <location>
        <begin position="159"/>
        <end position="177"/>
    </location>
</feature>
<feature type="transmembrane region" description="Helical" evidence="1">
    <location>
        <begin position="129"/>
        <end position="147"/>
    </location>
</feature>
<dbReference type="RefSeq" id="WP_378609709.1">
    <property type="nucleotide sequence ID" value="NZ_JBHSQN010000017.1"/>
</dbReference>
<keyword evidence="1" id="KW-0472">Membrane</keyword>
<keyword evidence="1" id="KW-1133">Transmembrane helix</keyword>
<dbReference type="Proteomes" id="UP001596223">
    <property type="component" value="Unassembled WGS sequence"/>
</dbReference>
<evidence type="ECO:0000256" key="1">
    <source>
        <dbReference type="SAM" id="Phobius"/>
    </source>
</evidence>
<feature type="transmembrane region" description="Helical" evidence="1">
    <location>
        <begin position="189"/>
        <end position="211"/>
    </location>
</feature>
<proteinExistence type="predicted"/>
<dbReference type="Pfam" id="PF13803">
    <property type="entry name" value="DUF4184"/>
    <property type="match status" value="1"/>
</dbReference>
<name>A0ABW1JYZ0_9NOCA</name>
<keyword evidence="3" id="KW-1185">Reference proteome</keyword>
<sequence length="237" mass="25538">MPITFAHPAAVLPFARHLPLPALVAGSVAPDIAYYLPIHVPHTHSLPAILWWDLPIGLALLLTFRLSRGPALLPPADSHPTAIRTLAALALGATTHVLWDSFTQTTGFAVQHWDFLRTTVIEPHKTYNVLGYVCSLTGTALITYLLLRPASAVTTRAHLPLIAALLTAAVLGAILAADDPVTRTSTYDLIRHTIIGAAKAIALTWIAWMALWHLHFSGSCALSHVPGESPPRNRRGP</sequence>
<dbReference type="EMBL" id="JBHSQN010000017">
    <property type="protein sequence ID" value="MFC6014390.1"/>
    <property type="molecule type" value="Genomic_DNA"/>
</dbReference>